<sequence length="239" mass="26763">MTNGIMCPRYKEEVLKMFHEYNETFIKENEQILAYIGANTGLDFKKDPFVAFISVADCLNMQSRNGLELPEWAKDIFPYKMMPLLTDLYNRYSIGTEIQLQLGGGLVMQRVLDIFKMGKRKMYLSAGHDVTLMMLLGALGVPRPVAIPEPTGSVILELHNVSGTSIVKAYSLKSSSYNQFETLQMSCGLNECILSDFEVMTSNLTVSDYHRLCNEISPDFKMNISSTLVAIGGAPVPLY</sequence>
<dbReference type="Gene3D" id="3.40.50.1240">
    <property type="entry name" value="Phosphoglycerate mutase-like"/>
    <property type="match status" value="1"/>
</dbReference>
<proteinExistence type="predicted"/>
<dbReference type="SUPFAM" id="SSF53254">
    <property type="entry name" value="Phosphoglycerate mutase-like"/>
    <property type="match status" value="1"/>
</dbReference>
<evidence type="ECO:0000313" key="2">
    <source>
        <dbReference type="Proteomes" id="UP001461498"/>
    </source>
</evidence>
<keyword evidence="2" id="KW-1185">Reference proteome</keyword>
<protein>
    <recommendedName>
        <fullName evidence="3">Acid phosphatase</fullName>
    </recommendedName>
</protein>
<dbReference type="GO" id="GO:0016791">
    <property type="term" value="F:phosphatase activity"/>
    <property type="evidence" value="ECO:0007669"/>
    <property type="project" value="UniProtKB-ARBA"/>
</dbReference>
<organism evidence="1 2">
    <name type="scientific">Rhynocoris fuscipes</name>
    <dbReference type="NCBI Taxonomy" id="488301"/>
    <lineage>
        <taxon>Eukaryota</taxon>
        <taxon>Metazoa</taxon>
        <taxon>Ecdysozoa</taxon>
        <taxon>Arthropoda</taxon>
        <taxon>Hexapoda</taxon>
        <taxon>Insecta</taxon>
        <taxon>Pterygota</taxon>
        <taxon>Neoptera</taxon>
        <taxon>Paraneoptera</taxon>
        <taxon>Hemiptera</taxon>
        <taxon>Heteroptera</taxon>
        <taxon>Panheteroptera</taxon>
        <taxon>Cimicomorpha</taxon>
        <taxon>Reduviidae</taxon>
        <taxon>Harpactorinae</taxon>
        <taxon>Harpactorini</taxon>
        <taxon>Rhynocoris</taxon>
    </lineage>
</organism>
<reference evidence="1 2" key="1">
    <citation type="submission" date="2022-12" db="EMBL/GenBank/DDBJ databases">
        <title>Chromosome-level genome assembly of true bugs.</title>
        <authorList>
            <person name="Ma L."/>
            <person name="Li H."/>
        </authorList>
    </citation>
    <scope>NUCLEOTIDE SEQUENCE [LARGE SCALE GENOMIC DNA]</scope>
    <source>
        <strain evidence="1">Lab_2022b</strain>
    </source>
</reference>
<dbReference type="InterPro" id="IPR029033">
    <property type="entry name" value="His_PPase_superfam"/>
</dbReference>
<accession>A0AAW1CIY8</accession>
<gene>
    <name evidence="1" type="ORF">O3M35_013296</name>
</gene>
<comment type="caution">
    <text evidence="1">The sequence shown here is derived from an EMBL/GenBank/DDBJ whole genome shotgun (WGS) entry which is preliminary data.</text>
</comment>
<evidence type="ECO:0008006" key="3">
    <source>
        <dbReference type="Google" id="ProtNLM"/>
    </source>
</evidence>
<dbReference type="EMBL" id="JAPXFL010000085">
    <property type="protein sequence ID" value="KAK9496392.1"/>
    <property type="molecule type" value="Genomic_DNA"/>
</dbReference>
<dbReference type="Proteomes" id="UP001461498">
    <property type="component" value="Unassembled WGS sequence"/>
</dbReference>
<name>A0AAW1CIY8_9HEMI</name>
<evidence type="ECO:0000313" key="1">
    <source>
        <dbReference type="EMBL" id="KAK9496392.1"/>
    </source>
</evidence>
<dbReference type="AlphaFoldDB" id="A0AAW1CIY8"/>